<dbReference type="KEGG" id="vin:AKJ08_1597"/>
<gene>
    <name evidence="1" type="ORF">AKJ08_1597</name>
</gene>
<dbReference type="PATRIC" id="fig|1391653.3.peg.1679"/>
<organism evidence="1 2">
    <name type="scientific">Vulgatibacter incomptus</name>
    <dbReference type="NCBI Taxonomy" id="1391653"/>
    <lineage>
        <taxon>Bacteria</taxon>
        <taxon>Pseudomonadati</taxon>
        <taxon>Myxococcota</taxon>
        <taxon>Myxococcia</taxon>
        <taxon>Myxococcales</taxon>
        <taxon>Cystobacterineae</taxon>
        <taxon>Vulgatibacteraceae</taxon>
        <taxon>Vulgatibacter</taxon>
    </lineage>
</organism>
<dbReference type="EMBL" id="CP012332">
    <property type="protein sequence ID" value="AKU91210.1"/>
    <property type="molecule type" value="Genomic_DNA"/>
</dbReference>
<protein>
    <recommendedName>
        <fullName evidence="3">LTD domain-containing protein</fullName>
    </recommendedName>
</protein>
<evidence type="ECO:0008006" key="3">
    <source>
        <dbReference type="Google" id="ProtNLM"/>
    </source>
</evidence>
<dbReference type="STRING" id="1391653.AKJ08_1597"/>
<accession>A0A0K1PCH4</accession>
<evidence type="ECO:0000313" key="2">
    <source>
        <dbReference type="Proteomes" id="UP000055590"/>
    </source>
</evidence>
<evidence type="ECO:0000313" key="1">
    <source>
        <dbReference type="EMBL" id="AKU91210.1"/>
    </source>
</evidence>
<dbReference type="Proteomes" id="UP000055590">
    <property type="component" value="Chromosome"/>
</dbReference>
<name>A0A0K1PCH4_9BACT</name>
<keyword evidence="2" id="KW-1185">Reference proteome</keyword>
<proteinExistence type="predicted"/>
<reference evidence="1 2" key="1">
    <citation type="submission" date="2015-08" db="EMBL/GenBank/DDBJ databases">
        <authorList>
            <person name="Babu N.S."/>
            <person name="Beckwith C.J."/>
            <person name="Beseler K.G."/>
            <person name="Brison A."/>
            <person name="Carone J.V."/>
            <person name="Caskin T.P."/>
            <person name="Diamond M."/>
            <person name="Durham M.E."/>
            <person name="Foxe J.M."/>
            <person name="Go M."/>
            <person name="Henderson B.A."/>
            <person name="Jones I.B."/>
            <person name="McGettigan J.A."/>
            <person name="Micheletti S.J."/>
            <person name="Nasrallah M.E."/>
            <person name="Ortiz D."/>
            <person name="Piller C.R."/>
            <person name="Privatt S.R."/>
            <person name="Schneider S.L."/>
            <person name="Sharp S."/>
            <person name="Smith T.C."/>
            <person name="Stanton J.D."/>
            <person name="Ullery H.E."/>
            <person name="Wilson R.J."/>
            <person name="Serrano M.G."/>
            <person name="Buck G."/>
            <person name="Lee V."/>
            <person name="Wang Y."/>
            <person name="Carvalho R."/>
            <person name="Voegtly L."/>
            <person name="Shi R."/>
            <person name="Duckworth R."/>
            <person name="Johnson A."/>
            <person name="Loviza R."/>
            <person name="Walstead R."/>
            <person name="Shah Z."/>
            <person name="Kiflezghi M."/>
            <person name="Wade K."/>
            <person name="Ball S.L."/>
            <person name="Bradley K.W."/>
            <person name="Asai D.J."/>
            <person name="Bowman C.A."/>
            <person name="Russell D.A."/>
            <person name="Pope W.H."/>
            <person name="Jacobs-Sera D."/>
            <person name="Hendrix R.W."/>
            <person name="Hatfull G.F."/>
        </authorList>
    </citation>
    <scope>NUCLEOTIDE SEQUENCE [LARGE SCALE GENOMIC DNA]</scope>
    <source>
        <strain evidence="1 2">DSM 27710</strain>
    </source>
</reference>
<sequence>MIDAGGTSEIAWKTRDALRLLLVDASGHEIDLGGAPAADGRVEVHPSASTTYELTAIGARDLEAKGSVTVTVRSAQGPQVVSFTATPAKVAPGEPATLAWTTTNADSIRIHDGAGHDLELGSAGPGEGSIVVNPDRTTTYTLEAKRGEEVASRSVKVEVEGSDPRVEFAAASGAIDFGSTTVLSWYVTGAVHVTIGDGFGATVAEGDGPAGEATVAPTRTTTYSLVASLGDGSVDAFVTVRVLPVITSFEAEFHGDVLAGDLLPLRWTTRGAESLTVSNLEGFIADIPESARSEGTFAAPVGTGGVFSLVAKLGSEEVTTLLPVPVLHPPEHASLTATPSLVTATTVEPALVRLDWSASPGAHATIEAMPGGVVEIAGDAESGSVEVEVSVDTAFVLTATNAAGNSTAMAAVRVVAPAIVDSFTATPARVGAGESFELAWTTTGATAVELLQDGAKLSVEAHLTTGTYVAQIAADSTFTLRAMNEAGDLVEQALAVSVGAPIVVSFDTDKTTVNMGETVTFSWVNLGGIVLWVEGPDGPIPACATSVLGGVARGSCAVAAPTAAGDFVYELVVTNGVGGEGRRSITISVQGGPVIASFTRSAPRITAGQSVSLRWDVSTDASGVAAELALVDDLGTAYPIAGLPAQGSLDVHPAVGDRTFTLTASTPGYAPSTATVSVEVLDAPTVTLAASTPSYDPGSGIPMTLSWTAAHATSLRIEALDPDGNEGTEIFVATPAQVAAGSGSLQVSPEVASAWRAIATNELGAQVTASAYVDMVEAEIVSFVATPDQILAGTTSTLTWETRGVSHIDVNVPRGYSIERTTEPFIDVSGSATARTTPLDNCDSSWLDEGCPLVSFPDGFAFPFDGADRTRARIYENGLISFDLERTGSNFIHYELPDDYVGYVHLAAFWDDLDRVDTGDVLYDVGVGDDGRQYLVVQWSHVQLSGNPADLNFEIVLWEDGSFEYRYDSMWSDENLSRARGDNATIGYQNTSGSEGTTISYSTEVPDLEGTGYRFAYPSLGPNGSAIVSPSATQVYTLTAYGYDGTQHTATTTVTVEQPVVIVSASAPADVDVGDTFEVRWIARDALTVTVSDETGVVCISGPGEVLDEGTCTFPDATEGAKTITVEATGAMGSTASRTIQVLVWVPFGLDSFEVADDVIDPGGSTTLAWLTHGAETLTLTANGLPLDVSGYDFSSDTYVAAPEVSTIYELTIAREDGRSFTQRRSVRVLRVQLDAASAGDSRIVVGGSTTVSWSASSPSGDPVSVLIFGTALDELDPDEAPFIDISATGTELTWLIDADSAAEDVYFPNGFTFPFAGEDRTAVRVMSDGFLSFDPEQGTLAYHDRLPSSWNPGVHLAPFWDDLHSYETGHVYAQLLDDGGQDRFVIQWKGVQYYDWPAPGANLNFEVILFPNGSFEFRYGAMMGPDQERADGGNATVGYQDPSGEIGSTLSYNRAMAGGLSNRAWRFEGARDATGSAQVSPGRDGRIVICAQTTGDIDCQTIVVEVLPRGLVAITELQIDPSGGPTAQWFEIRNLSPAPMDLEGMVIWSGDQSHVIESGGPLLLASGAWFTFAASDSPGFTPDYVYDDITLDSTEGDLSIGLGGVPISQVAWNSWWTIPHGASLALDGTWQTQRQAGDLTPSFAWCVSTSTYGEGGDLGSPGAGGVDCYSEYDVDFYSTKPFIDISATGTELPDVNSDYGQAEIPGGIPFHFPYYGGSDPVTTVYVQADGTAYFLDDWWWPAWDGGILRVYDADLTDQPGSKFQYEVMTVGPSDVLILQWTGFKRYYEEGSLTFQIQLWEGGDIVFAYDEIAGGPEYFDDASAGVFAIGGFESFEYEDGFRSGQSMYFHYR</sequence>